<reference evidence="2" key="1">
    <citation type="journal article" date="2019" name="Int. J. Syst. Evol. Microbiol.">
        <title>The Global Catalogue of Microorganisms (GCM) 10K type strain sequencing project: providing services to taxonomists for standard genome sequencing and annotation.</title>
        <authorList>
            <consortium name="The Broad Institute Genomics Platform"/>
            <consortium name="The Broad Institute Genome Sequencing Center for Infectious Disease"/>
            <person name="Wu L."/>
            <person name="Ma J."/>
        </authorList>
    </citation>
    <scope>NUCLEOTIDE SEQUENCE [LARGE SCALE GENOMIC DNA]</scope>
    <source>
        <strain evidence="2">KCTC 23723</strain>
    </source>
</reference>
<sequence length="209" mass="23555">MLVDDFWPEPNQLLQYALQQGAVNPATGLYPGLRSPAPPIFGQRVLAQLAPHIQHVFGLTAARIQRVESYYAMVATPVAQLSAWQCIPHFDRPKPDDLAIVYYLCHAQQGGTSFYRHRRSGFEAITPERQAAYQRSLSDDFQQYGTPKGYINGDNAMFARIAQVPARFNRLLLYRCSSLHSGDIATDYPFDLDPRSGRFTITAFITARD</sequence>
<protein>
    <submittedName>
        <fullName evidence="1">Uncharacterized protein</fullName>
    </submittedName>
</protein>
<dbReference type="Proteomes" id="UP000634667">
    <property type="component" value="Unassembled WGS sequence"/>
</dbReference>
<comment type="caution">
    <text evidence="1">The sequence shown here is derived from an EMBL/GenBank/DDBJ whole genome shotgun (WGS) entry which is preliminary data.</text>
</comment>
<organism evidence="1 2">
    <name type="scientific">Alishewanella tabrizica</name>
    <dbReference type="NCBI Taxonomy" id="671278"/>
    <lineage>
        <taxon>Bacteria</taxon>
        <taxon>Pseudomonadati</taxon>
        <taxon>Pseudomonadota</taxon>
        <taxon>Gammaproteobacteria</taxon>
        <taxon>Alteromonadales</taxon>
        <taxon>Alteromonadaceae</taxon>
        <taxon>Alishewanella</taxon>
    </lineage>
</organism>
<dbReference type="InterPro" id="IPR045617">
    <property type="entry name" value="DUF6445"/>
</dbReference>
<evidence type="ECO:0000313" key="2">
    <source>
        <dbReference type="Proteomes" id="UP000634667"/>
    </source>
</evidence>
<dbReference type="EMBL" id="BMYR01000002">
    <property type="protein sequence ID" value="GGW52541.1"/>
    <property type="molecule type" value="Genomic_DNA"/>
</dbReference>
<name>A0ABQ2WHH7_9ALTE</name>
<keyword evidence="2" id="KW-1185">Reference proteome</keyword>
<gene>
    <name evidence="1" type="ORF">GCM10008111_05730</name>
</gene>
<evidence type="ECO:0000313" key="1">
    <source>
        <dbReference type="EMBL" id="GGW52541.1"/>
    </source>
</evidence>
<dbReference type="Pfam" id="PF20043">
    <property type="entry name" value="DUF6445"/>
    <property type="match status" value="1"/>
</dbReference>
<accession>A0ABQ2WHH7</accession>
<proteinExistence type="predicted"/>